<dbReference type="OrthoDB" id="5289528at2"/>
<gene>
    <name evidence="4" type="ORF">CQA62_00030</name>
</gene>
<dbReference type="Proteomes" id="UP000257067">
    <property type="component" value="Unassembled WGS sequence"/>
</dbReference>
<dbReference type="EMBL" id="NXLU01000001">
    <property type="protein sequence ID" value="RDU69842.1"/>
    <property type="molecule type" value="Genomic_DNA"/>
</dbReference>
<dbReference type="PROSITE" id="PS51913">
    <property type="entry name" value="HTH_HARE"/>
    <property type="match status" value="1"/>
</dbReference>
<evidence type="ECO:0000259" key="3">
    <source>
        <dbReference type="PROSITE" id="PS51913"/>
    </source>
</evidence>
<accession>A0A3D8IX59</accession>
<sequence>MRKYTFFDLAKEALQRADFPMTPDELWDFAKEKGLDQKLGSEGKTPQNSLGAMLYNNIKNIDSIFYISSKKPTKFWLKSRRQELDSQEVQKNIQAQEENKERARKYEFDERDLHPLLVKFMRESEEFNLYCKTIFHESSKRAKGGKNRWIHPDIVGVHYPFGFQRETLDLLQNFSQTPYELYSFELKISLDFSNLRECYFQAVSNSSWANEGYLVVLEVNESKEFINELWRLNNAFGIGVIKLNSQDLLASEILIPAEEKEILDFKTMDLLVEENPDFKKFIESINANIKVANAEYIIQKDYDKVLDDEKMEQYLKLKKIL</sequence>
<keyword evidence="2" id="KW-0175">Coiled coil</keyword>
<feature type="coiled-coil region" evidence="2">
    <location>
        <begin position="79"/>
        <end position="106"/>
    </location>
</feature>
<dbReference type="AlphaFoldDB" id="A0A3D8IX59"/>
<evidence type="ECO:0000313" key="4">
    <source>
        <dbReference type="EMBL" id="RDU69842.1"/>
    </source>
</evidence>
<protein>
    <submittedName>
        <fullName evidence="4">HrgA protein</fullName>
    </submittedName>
</protein>
<dbReference type="RefSeq" id="WP_104723430.1">
    <property type="nucleotide sequence ID" value="NZ_FZNE01000002.1"/>
</dbReference>
<evidence type="ECO:0000313" key="5">
    <source>
        <dbReference type="Proteomes" id="UP000257067"/>
    </source>
</evidence>
<name>A0A3D8IX59_9HELI</name>
<evidence type="ECO:0000256" key="2">
    <source>
        <dbReference type="SAM" id="Coils"/>
    </source>
</evidence>
<reference evidence="4 5" key="1">
    <citation type="submission" date="2018-04" db="EMBL/GenBank/DDBJ databases">
        <title>Novel Campyloabacter and Helicobacter Species and Strains.</title>
        <authorList>
            <person name="Mannion A.J."/>
            <person name="Shen Z."/>
            <person name="Fox J.G."/>
        </authorList>
    </citation>
    <scope>NUCLEOTIDE SEQUENCE [LARGE SCALE GENOMIC DNA]</scope>
    <source>
        <strain evidence="4 5">ATCC 700242</strain>
    </source>
</reference>
<organism evidence="4 5">
    <name type="scientific">Helicobacter cholecystus</name>
    <dbReference type="NCBI Taxonomy" id="45498"/>
    <lineage>
        <taxon>Bacteria</taxon>
        <taxon>Pseudomonadati</taxon>
        <taxon>Campylobacterota</taxon>
        <taxon>Epsilonproteobacteria</taxon>
        <taxon>Campylobacterales</taxon>
        <taxon>Helicobacteraceae</taxon>
        <taxon>Helicobacter</taxon>
    </lineage>
</organism>
<keyword evidence="1" id="KW-0804">Transcription</keyword>
<proteinExistence type="predicted"/>
<dbReference type="GO" id="GO:0006355">
    <property type="term" value="P:regulation of DNA-templated transcription"/>
    <property type="evidence" value="ECO:0007669"/>
    <property type="project" value="InterPro"/>
</dbReference>
<dbReference type="Pfam" id="PF05066">
    <property type="entry name" value="HARE-HTH"/>
    <property type="match status" value="1"/>
</dbReference>
<feature type="domain" description="HTH HARE-type" evidence="3">
    <location>
        <begin position="4"/>
        <end position="80"/>
    </location>
</feature>
<keyword evidence="5" id="KW-1185">Reference proteome</keyword>
<dbReference type="InterPro" id="IPR007759">
    <property type="entry name" value="Asxl_HARE-HTH"/>
</dbReference>
<evidence type="ECO:0000256" key="1">
    <source>
        <dbReference type="ARBA" id="ARBA00023163"/>
    </source>
</evidence>
<comment type="caution">
    <text evidence="4">The sequence shown here is derived from an EMBL/GenBank/DDBJ whole genome shotgun (WGS) entry which is preliminary data.</text>
</comment>